<feature type="transmembrane region" description="Helical" evidence="2">
    <location>
        <begin position="385"/>
        <end position="404"/>
    </location>
</feature>
<feature type="transmembrane region" description="Helical" evidence="2">
    <location>
        <begin position="517"/>
        <end position="541"/>
    </location>
</feature>
<feature type="transmembrane region" description="Helical" evidence="2">
    <location>
        <begin position="458"/>
        <end position="478"/>
    </location>
</feature>
<evidence type="ECO:0000313" key="4">
    <source>
        <dbReference type="EMBL" id="GHP11078.1"/>
    </source>
</evidence>
<feature type="transmembrane region" description="Helical" evidence="2">
    <location>
        <begin position="705"/>
        <end position="724"/>
    </location>
</feature>
<dbReference type="PANTHER" id="PTHR11319">
    <property type="entry name" value="G PROTEIN-COUPLED RECEPTOR-RELATED"/>
    <property type="match status" value="1"/>
</dbReference>
<feature type="compositionally biased region" description="Basic and acidic residues" evidence="1">
    <location>
        <begin position="1024"/>
        <end position="1043"/>
    </location>
</feature>
<evidence type="ECO:0000256" key="1">
    <source>
        <dbReference type="SAM" id="MobiDB-lite"/>
    </source>
</evidence>
<evidence type="ECO:0000256" key="2">
    <source>
        <dbReference type="SAM" id="Phobius"/>
    </source>
</evidence>
<dbReference type="SUPFAM" id="SSF57184">
    <property type="entry name" value="Growth factor receptor domain"/>
    <property type="match status" value="1"/>
</dbReference>
<dbReference type="InterPro" id="IPR011641">
    <property type="entry name" value="Tyr-kin_ephrin_A/B_rcpt-like"/>
</dbReference>
<dbReference type="InterPro" id="IPR009030">
    <property type="entry name" value="Growth_fac_rcpt_cys_sf"/>
</dbReference>
<proteinExistence type="predicted"/>
<feature type="region of interest" description="Disordered" evidence="1">
    <location>
        <begin position="894"/>
        <end position="914"/>
    </location>
</feature>
<dbReference type="PANTHER" id="PTHR11319:SF35">
    <property type="entry name" value="OUTER MEMBRANE PROTEIN PMPC-RELATED"/>
    <property type="match status" value="1"/>
</dbReference>
<feature type="transmembrane region" description="Helical" evidence="2">
    <location>
        <begin position="768"/>
        <end position="789"/>
    </location>
</feature>
<keyword evidence="2" id="KW-0472">Membrane</keyword>
<accession>A0A830HVU8</accession>
<organism evidence="4 5">
    <name type="scientific">Pycnococcus provasolii</name>
    <dbReference type="NCBI Taxonomy" id="41880"/>
    <lineage>
        <taxon>Eukaryota</taxon>
        <taxon>Viridiplantae</taxon>
        <taxon>Chlorophyta</taxon>
        <taxon>Pseudoscourfieldiophyceae</taxon>
        <taxon>Pseudoscourfieldiales</taxon>
        <taxon>Pycnococcaceae</taxon>
        <taxon>Pycnococcus</taxon>
    </lineage>
</organism>
<sequence length="1305" mass="147680">MGNLTLVPPDELRVGAFEPSNANFTVRQGEPMFMRFAAFEGVRGADAFRWTAFDSRYGRDLSSRGGFVVNISILCPPGSIIDPGNETKCIPCQPGFYNAPDELDQVNCYPCAEGTFNSKHGATQCELCPEGTYEPSQGKTQCTPCPHSNQTTPTGSVLQKECKCGLGYWQTWPETWAHLFPNLDLSGSGVCIPCDPLRTVCNELGQSIPKPRSRKYFVNPKNAYDVAPCEPEDSCLRHRTTGDVLSGACAVGYLWPGHAASTINVTGDACTECQKKYYRDNRLCKKCPKEAWLIFVVFGVLVVALAPVLVKLAQASQGFSAVNIAISYFQINSTFRQFNFQWPKIVVDWFDFLAVLNLDVAWLAPECLVSWSFLNKMAMIQALPVFYLAIFGFNYAAYFVYILYQEWTSSTSSSDVNSDPQTPQTSRSFKHRMAIVYASAKEHAAANRGEHYNRVKSAFSLFLLWGYLIIGTVTFEYFNCSQVGDTWRMRVDPSVRCTWFPWIEESKRTTKGLHYRLAPLAVCSFFLYPLGILVHFLWVLYSNRDVLKNRYMIESWLSDAKDELDKEFKKEKQNEEEKEEEERRKSLREGGNTLSMAKARGTLAWIGQRSMNFVFFTKGDTKRSHFELLRENDDKSEEILSDTKVEAFKGENGLENVKDALRLRTLQIAYGFLFKRYESADYYWWEIVAFLRKLAIAAVRLLHNPLDQVICVAAILLVNIAATAQYDPYEEQYLDYMELVALSCNLMILFSGYLFYSDLLSSRETQVAGVLIVILMAGSIVAMILWVVWDISPIIRQGVQLYLPTMYIQVPVIKLNPKFKTKASWIPFHVEFVQIRLGIYHKAQLAKLNSKDGEAEKQEHSRKVRKSQIEEAREKARAKLGAQNQEVYDGIASFPIGHETRGDHSSTKEERRRSSFLEVDMTATRLAMLRAARAFIMDPKTAKALQHGRATLNRKAYQRLKQWLKTDQEIRDSTDGHDEMPRALVQLSQELLYEALPSTFKEEVSKDNADVLLRSIRNFVRGKHGGDRRDGRRVSKAETEPARFRRKSNSNEQRTPLVGGVIKSSQAEQVWSYVCFEMGDVWIVQPGAHIQLPKGNYGVTLIGLPTGTVIQPPKHYEFATEDIPRKKAFVVRKADRRRSWRIQQGATLRIPTDLLEPFLIGLPVGTTVVDDETAIRGRVGEEDLDIVHDLSKHDGLFSGNKSRCVEGLDSASRRKRLLAYFDRIHAEIELRQVGSQYTSTFLEWRRHGSSLLRRQSSSSGGAGGGTEAVDKSAMLARIAARARMLSALVFSGMLSLIGFTTTMDS</sequence>
<evidence type="ECO:0000313" key="5">
    <source>
        <dbReference type="Proteomes" id="UP000660262"/>
    </source>
</evidence>
<feature type="region of interest" description="Disordered" evidence="1">
    <location>
        <begin position="568"/>
        <end position="589"/>
    </location>
</feature>
<gene>
    <name evidence="4" type="ORF">PPROV_000980800</name>
</gene>
<feature type="region of interest" description="Disordered" evidence="1">
    <location>
        <begin position="1023"/>
        <end position="1052"/>
    </location>
</feature>
<keyword evidence="2" id="KW-1133">Transmembrane helix</keyword>
<feature type="transmembrane region" description="Helical" evidence="2">
    <location>
        <begin position="291"/>
        <end position="310"/>
    </location>
</feature>
<dbReference type="Gene3D" id="2.10.50.10">
    <property type="entry name" value="Tumor Necrosis Factor Receptor, subunit A, domain 2"/>
    <property type="match status" value="2"/>
</dbReference>
<name>A0A830HVU8_9CHLO</name>
<dbReference type="Pfam" id="PF07699">
    <property type="entry name" value="Ephrin_rec_like"/>
    <property type="match status" value="1"/>
</dbReference>
<dbReference type="SMART" id="SM01411">
    <property type="entry name" value="Ephrin_rec_like"/>
    <property type="match status" value="3"/>
</dbReference>
<evidence type="ECO:0000259" key="3">
    <source>
        <dbReference type="Pfam" id="PF07699"/>
    </source>
</evidence>
<keyword evidence="2" id="KW-0812">Transmembrane</keyword>
<feature type="compositionally biased region" description="Basic and acidic residues" evidence="1">
    <location>
        <begin position="898"/>
        <end position="914"/>
    </location>
</feature>
<dbReference type="OrthoDB" id="527488at2759"/>
<feature type="transmembrane region" description="Helical" evidence="2">
    <location>
        <begin position="736"/>
        <end position="756"/>
    </location>
</feature>
<reference evidence="4" key="1">
    <citation type="submission" date="2020-10" db="EMBL/GenBank/DDBJ databases">
        <title>Unveiling of a novel bifunctional photoreceptor, Dualchrome1, isolated from a cosmopolitan green alga.</title>
        <authorList>
            <person name="Suzuki S."/>
            <person name="Kawachi M."/>
        </authorList>
    </citation>
    <scope>NUCLEOTIDE SEQUENCE</scope>
    <source>
        <strain evidence="4">NIES 2893</strain>
    </source>
</reference>
<feature type="transmembrane region" description="Helical" evidence="2">
    <location>
        <begin position="682"/>
        <end position="699"/>
    </location>
</feature>
<keyword evidence="5" id="KW-1185">Reference proteome</keyword>
<comment type="caution">
    <text evidence="4">The sequence shown here is derived from an EMBL/GenBank/DDBJ whole genome shotgun (WGS) entry which is preliminary data.</text>
</comment>
<feature type="compositionally biased region" description="Basic and acidic residues" evidence="1">
    <location>
        <begin position="568"/>
        <end position="588"/>
    </location>
</feature>
<protein>
    <recommendedName>
        <fullName evidence="3">Tyrosine-protein kinase ephrin type A/B receptor-like domain-containing protein</fullName>
    </recommendedName>
</protein>
<dbReference type="Proteomes" id="UP000660262">
    <property type="component" value="Unassembled WGS sequence"/>
</dbReference>
<dbReference type="EMBL" id="BNJQ01000032">
    <property type="protein sequence ID" value="GHP11078.1"/>
    <property type="molecule type" value="Genomic_DNA"/>
</dbReference>
<feature type="domain" description="Tyrosine-protein kinase ephrin type A/B receptor-like" evidence="3">
    <location>
        <begin position="118"/>
        <end position="162"/>
    </location>
</feature>